<dbReference type="EMBL" id="BGJZ01000232">
    <property type="protein sequence ID" value="GBH11204.1"/>
    <property type="molecule type" value="Genomic_DNA"/>
</dbReference>
<evidence type="ECO:0000313" key="1">
    <source>
        <dbReference type="EMBL" id="GBH11204.1"/>
    </source>
</evidence>
<protein>
    <submittedName>
        <fullName evidence="1">Methyl-accepting chemotaxis protein</fullName>
    </submittedName>
</protein>
<name>A0A2V0QE18_PSESF</name>
<dbReference type="RefSeq" id="WP_020339765.1">
    <property type="nucleotide sequence ID" value="NZ_AP019411.1"/>
</dbReference>
<reference evidence="1 2" key="1">
    <citation type="submission" date="2018-04" db="EMBL/GenBank/DDBJ databases">
        <title>Draft genome sequence of Pseudomonas syringae pv. actinidiae biovar 1 strains isolated from kiwifruit in Kagawa prefecture.</title>
        <authorList>
            <person name="Tabuchi M."/>
            <person name="Saito M."/>
            <person name="Fujiwara S."/>
            <person name="Sasa N."/>
            <person name="Akimitsu K."/>
            <person name="Gomi K."/>
            <person name="Konishi-Sugita S."/>
            <person name="Hamano K."/>
            <person name="Kataoka I."/>
        </authorList>
    </citation>
    <scope>NUCLEOTIDE SEQUENCE [LARGE SCALE GENOMIC DNA]</scope>
    <source>
        <strain evidence="1 2">MAFF212206</strain>
    </source>
</reference>
<gene>
    <name evidence="1" type="ORF">KPSA1_04642</name>
</gene>
<accession>A0A2V0QE18</accession>
<organism evidence="1 2">
    <name type="scientific">Pseudomonas syringae pv. actinidiae</name>
    <dbReference type="NCBI Taxonomy" id="103796"/>
    <lineage>
        <taxon>Bacteria</taxon>
        <taxon>Pseudomonadati</taxon>
        <taxon>Pseudomonadota</taxon>
        <taxon>Gammaproteobacteria</taxon>
        <taxon>Pseudomonadales</taxon>
        <taxon>Pseudomonadaceae</taxon>
        <taxon>Pseudomonas</taxon>
        <taxon>Pseudomonas syringae</taxon>
    </lineage>
</organism>
<comment type="caution">
    <text evidence="1">The sequence shown here is derived from an EMBL/GenBank/DDBJ whole genome shotgun (WGS) entry which is preliminary data.</text>
</comment>
<dbReference type="AlphaFoldDB" id="A0A2V0QE18"/>
<sequence>MNDYYEFLPSGLLPETIDEALEAVMHVANRVLVKCSALSLAALKEGTPSISEIAVSLRLICRLVEDLQELGAPSDDIFTAAKAHEYTDHVEAIAKAIERGDEAGLKYEINELNSRSFIV</sequence>
<dbReference type="Proteomes" id="UP000247480">
    <property type="component" value="Unassembled WGS sequence"/>
</dbReference>
<evidence type="ECO:0000313" key="2">
    <source>
        <dbReference type="Proteomes" id="UP000247480"/>
    </source>
</evidence>
<proteinExistence type="predicted"/>